<protein>
    <submittedName>
        <fullName evidence="1">Uncharacterized protein</fullName>
    </submittedName>
</protein>
<organism evidence="1 2">
    <name type="scientific">Populus trichocarpa</name>
    <name type="common">Western balsam poplar</name>
    <name type="synonym">Populus balsamifera subsp. trichocarpa</name>
    <dbReference type="NCBI Taxonomy" id="3694"/>
    <lineage>
        <taxon>Eukaryota</taxon>
        <taxon>Viridiplantae</taxon>
        <taxon>Streptophyta</taxon>
        <taxon>Embryophyta</taxon>
        <taxon>Tracheophyta</taxon>
        <taxon>Spermatophyta</taxon>
        <taxon>Magnoliopsida</taxon>
        <taxon>eudicotyledons</taxon>
        <taxon>Gunneridae</taxon>
        <taxon>Pentapetalae</taxon>
        <taxon>rosids</taxon>
        <taxon>fabids</taxon>
        <taxon>Malpighiales</taxon>
        <taxon>Salicaceae</taxon>
        <taxon>Saliceae</taxon>
        <taxon>Populus</taxon>
    </lineage>
</organism>
<reference evidence="1 2" key="1">
    <citation type="journal article" date="2006" name="Science">
        <title>The genome of black cottonwood, Populus trichocarpa (Torr. &amp; Gray).</title>
        <authorList>
            <person name="Tuskan G.A."/>
            <person name="Difazio S."/>
            <person name="Jansson S."/>
            <person name="Bohlmann J."/>
            <person name="Grigoriev I."/>
            <person name="Hellsten U."/>
            <person name="Putnam N."/>
            <person name="Ralph S."/>
            <person name="Rombauts S."/>
            <person name="Salamov A."/>
            <person name="Schein J."/>
            <person name="Sterck L."/>
            <person name="Aerts A."/>
            <person name="Bhalerao R.R."/>
            <person name="Bhalerao R.P."/>
            <person name="Blaudez D."/>
            <person name="Boerjan W."/>
            <person name="Brun A."/>
            <person name="Brunner A."/>
            <person name="Busov V."/>
            <person name="Campbell M."/>
            <person name="Carlson J."/>
            <person name="Chalot M."/>
            <person name="Chapman J."/>
            <person name="Chen G.L."/>
            <person name="Cooper D."/>
            <person name="Coutinho P.M."/>
            <person name="Couturier J."/>
            <person name="Covert S."/>
            <person name="Cronk Q."/>
            <person name="Cunningham R."/>
            <person name="Davis J."/>
            <person name="Degroeve S."/>
            <person name="Dejardin A."/>
            <person name="Depamphilis C."/>
            <person name="Detter J."/>
            <person name="Dirks B."/>
            <person name="Dubchak I."/>
            <person name="Duplessis S."/>
            <person name="Ehlting J."/>
            <person name="Ellis B."/>
            <person name="Gendler K."/>
            <person name="Goodstein D."/>
            <person name="Gribskov M."/>
            <person name="Grimwood J."/>
            <person name="Groover A."/>
            <person name="Gunter L."/>
            <person name="Hamberger B."/>
            <person name="Heinze B."/>
            <person name="Helariutta Y."/>
            <person name="Henrissat B."/>
            <person name="Holligan D."/>
            <person name="Holt R."/>
            <person name="Huang W."/>
            <person name="Islam-Faridi N."/>
            <person name="Jones S."/>
            <person name="Jones-Rhoades M."/>
            <person name="Jorgensen R."/>
            <person name="Joshi C."/>
            <person name="Kangasjarvi J."/>
            <person name="Karlsson J."/>
            <person name="Kelleher C."/>
            <person name="Kirkpatrick R."/>
            <person name="Kirst M."/>
            <person name="Kohler A."/>
            <person name="Kalluri U."/>
            <person name="Larimer F."/>
            <person name="Leebens-Mack J."/>
            <person name="Leple J.C."/>
            <person name="Locascio P."/>
            <person name="Lou Y."/>
            <person name="Lucas S."/>
            <person name="Martin F."/>
            <person name="Montanini B."/>
            <person name="Napoli C."/>
            <person name="Nelson D.R."/>
            <person name="Nelson C."/>
            <person name="Nieminen K."/>
            <person name="Nilsson O."/>
            <person name="Pereda V."/>
            <person name="Peter G."/>
            <person name="Philippe R."/>
            <person name="Pilate G."/>
            <person name="Poliakov A."/>
            <person name="Razumovskaya J."/>
            <person name="Richardson P."/>
            <person name="Rinaldi C."/>
            <person name="Ritland K."/>
            <person name="Rouze P."/>
            <person name="Ryaboy D."/>
            <person name="Schmutz J."/>
            <person name="Schrader J."/>
            <person name="Segerman B."/>
            <person name="Shin H."/>
            <person name="Siddiqui A."/>
            <person name="Sterky F."/>
            <person name="Terry A."/>
            <person name="Tsai C.J."/>
            <person name="Uberbacher E."/>
            <person name="Unneberg P."/>
            <person name="Vahala J."/>
            <person name="Wall K."/>
            <person name="Wessler S."/>
            <person name="Yang G."/>
            <person name="Yin T."/>
            <person name="Douglas C."/>
            <person name="Marra M."/>
            <person name="Sandberg G."/>
            <person name="Van de Peer Y."/>
            <person name="Rokhsar D."/>
        </authorList>
    </citation>
    <scope>NUCLEOTIDE SEQUENCE [LARGE SCALE GENOMIC DNA]</scope>
    <source>
        <strain evidence="2">cv. Nisqually</strain>
    </source>
</reference>
<dbReference type="EMBL" id="CM009299">
    <property type="protein sequence ID" value="PNT17514.1"/>
    <property type="molecule type" value="Genomic_DNA"/>
</dbReference>
<name>B9HT26_POPTR</name>
<proteinExistence type="predicted"/>
<accession>B9HT26</accession>
<dbReference type="HOGENOM" id="CLU_1484402_0_0_1"/>
<dbReference type="InParanoid" id="B9HT26"/>
<gene>
    <name evidence="1" type="ORF">POPTR_010G194800</name>
</gene>
<dbReference type="AlphaFoldDB" id="B9HT26"/>
<evidence type="ECO:0000313" key="1">
    <source>
        <dbReference type="EMBL" id="PNT17514.1"/>
    </source>
</evidence>
<evidence type="ECO:0000313" key="2">
    <source>
        <dbReference type="Proteomes" id="UP000006729"/>
    </source>
</evidence>
<dbReference type="Proteomes" id="UP000006729">
    <property type="component" value="Chromosome 10"/>
</dbReference>
<keyword evidence="2" id="KW-1185">Reference proteome</keyword>
<sequence length="182" mass="20939">MDWTTNLDKISKQLNKYCHPTCWGISQKRWIMTHYCINGFQWRCSTLPSRASSTPATSTWLEKENSIIPTDQILNESLQSKTETRHEVIGSELKKATYNLLLRNKWTLAPRKSPREVCNSFWLNLTPIDINYLPKPSLKSYETWVKGPKPLDLWYGGMPCGPGSRSKSHGLRTLIRIQGSGR</sequence>